<dbReference type="Pfam" id="PF02878">
    <property type="entry name" value="PGM_PMM_I"/>
    <property type="match status" value="1"/>
</dbReference>
<comment type="cofactor">
    <cofactor evidence="1">
        <name>Mg(2+)</name>
        <dbReference type="ChEBI" id="CHEBI:18420"/>
    </cofactor>
</comment>
<dbReference type="InterPro" id="IPR005841">
    <property type="entry name" value="Alpha-D-phosphohexomutase_SF"/>
</dbReference>
<evidence type="ECO:0000256" key="2">
    <source>
        <dbReference type="ARBA" id="ARBA00010231"/>
    </source>
</evidence>
<feature type="domain" description="Alpha-D-phosphohexomutase alpha/beta/alpha" evidence="5">
    <location>
        <begin position="173"/>
        <end position="278"/>
    </location>
</feature>
<dbReference type="SUPFAM" id="SSF53738">
    <property type="entry name" value="Phosphoglucomutase, first 3 domains"/>
    <property type="match status" value="3"/>
</dbReference>
<dbReference type="Pfam" id="PF02879">
    <property type="entry name" value="PGM_PMM_II"/>
    <property type="match status" value="1"/>
</dbReference>
<dbReference type="EMBL" id="FPBT01000011">
    <property type="protein sequence ID" value="SFU54495.1"/>
    <property type="molecule type" value="Genomic_DNA"/>
</dbReference>
<dbReference type="InterPro" id="IPR005846">
    <property type="entry name" value="A-D-PHexomutase_a/b/a-III"/>
</dbReference>
<feature type="domain" description="Alpha-D-phosphohexomutase alpha/beta/alpha" evidence="4">
    <location>
        <begin position="11"/>
        <end position="145"/>
    </location>
</feature>
<keyword evidence="8" id="KW-1185">Reference proteome</keyword>
<dbReference type="InterPro" id="IPR050060">
    <property type="entry name" value="Phosphoglucosamine_mutase"/>
</dbReference>
<evidence type="ECO:0000259" key="5">
    <source>
        <dbReference type="Pfam" id="PF02879"/>
    </source>
</evidence>
<dbReference type="OrthoDB" id="9806956at2"/>
<evidence type="ECO:0000259" key="6">
    <source>
        <dbReference type="Pfam" id="PF02880"/>
    </source>
</evidence>
<evidence type="ECO:0000313" key="7">
    <source>
        <dbReference type="EMBL" id="SFU54495.1"/>
    </source>
</evidence>
<reference evidence="7 8" key="1">
    <citation type="submission" date="2016-10" db="EMBL/GenBank/DDBJ databases">
        <authorList>
            <person name="de Groot N.N."/>
        </authorList>
    </citation>
    <scope>NUCLEOTIDE SEQUENCE [LARGE SCALE GENOMIC DNA]</scope>
    <source>
        <strain evidence="7 8">KHGC13</strain>
    </source>
</reference>
<proteinExistence type="inferred from homology"/>
<evidence type="ECO:0000259" key="4">
    <source>
        <dbReference type="Pfam" id="PF02878"/>
    </source>
</evidence>
<dbReference type="InterPro" id="IPR005845">
    <property type="entry name" value="A-D-PHexomutase_a/b/a-II"/>
</dbReference>
<dbReference type="Pfam" id="PF02880">
    <property type="entry name" value="PGM_PMM_III"/>
    <property type="match status" value="1"/>
</dbReference>
<dbReference type="FunFam" id="3.40.120.10:FF:000010">
    <property type="entry name" value="phosphomannomutase/phosphoglucomutase isoform X1"/>
    <property type="match status" value="1"/>
</dbReference>
<comment type="similarity">
    <text evidence="2">Belongs to the phosphohexose mutase family.</text>
</comment>
<organism evidence="7 8">
    <name type="scientific">Eubacterium pyruvativorans</name>
    <dbReference type="NCBI Taxonomy" id="155865"/>
    <lineage>
        <taxon>Bacteria</taxon>
        <taxon>Bacillati</taxon>
        <taxon>Bacillota</taxon>
        <taxon>Clostridia</taxon>
        <taxon>Eubacteriales</taxon>
        <taxon>Eubacteriaceae</taxon>
        <taxon>Eubacterium</taxon>
    </lineage>
</organism>
<keyword evidence="3" id="KW-0597">Phosphoprotein</keyword>
<dbReference type="STRING" id="155865.SAMN05216515_11210"/>
<accession>A0A1I7H1C4</accession>
<evidence type="ECO:0000256" key="1">
    <source>
        <dbReference type="ARBA" id="ARBA00001946"/>
    </source>
</evidence>
<protein>
    <submittedName>
        <fullName evidence="7">Phosphomannomutase</fullName>
    </submittedName>
</protein>
<dbReference type="CDD" id="cd03089">
    <property type="entry name" value="PMM_PGM"/>
    <property type="match status" value="1"/>
</dbReference>
<dbReference type="Gene3D" id="3.40.120.10">
    <property type="entry name" value="Alpha-D-Glucose-1,6-Bisphosphate, subunit A, domain 3"/>
    <property type="match status" value="3"/>
</dbReference>
<dbReference type="InterPro" id="IPR005844">
    <property type="entry name" value="A-D-PHexomutase_a/b/a-I"/>
</dbReference>
<dbReference type="InterPro" id="IPR016055">
    <property type="entry name" value="A-D-PHexomutase_a/b/a-I/II/III"/>
</dbReference>
<name>A0A1I7H1C4_9FIRM</name>
<dbReference type="Gene3D" id="3.30.310.50">
    <property type="entry name" value="Alpha-D-phosphohexomutase, C-terminal domain"/>
    <property type="match status" value="1"/>
</dbReference>
<dbReference type="PRINTS" id="PR00509">
    <property type="entry name" value="PGMPMM"/>
</dbReference>
<dbReference type="GO" id="GO:0005975">
    <property type="term" value="P:carbohydrate metabolic process"/>
    <property type="evidence" value="ECO:0007669"/>
    <property type="project" value="InterPro"/>
</dbReference>
<feature type="domain" description="Alpha-D-phosphohexomutase alpha/beta/alpha" evidence="6">
    <location>
        <begin position="284"/>
        <end position="397"/>
    </location>
</feature>
<sequence length="524" mass="57434">MKELNFKSLQNGSDIRGIALPGVEGEEVNLTDTAAERISKGFLIWLSAKTGKSVSDLVVSVGRDPRLSGGNLSETICRTMVRYGVHVMNCSLASTPAMFMSTIFEETNADGAVMVTASHLPFNRNGMKFFSREGGLEKRDITEILTAAGSDAKLGALHPTRENFVEFPSLMKRYSDHLKGLITAKLGEGKPLEGLKIAVDAGNGSGGFFAKKVLEPLGADISASQFLEPDGSFPNHQPNPENEEAMGYITRAVKENHCDLGIIFDTDVDRSSAVDEHGREVNRNAIVAMAAALIAGDHPGTTVVTDSITSTELHTFLEEDLKLKHFRFRRGYRNVINKGIELNEDGIDCQLAIETSGHAAFKENYFLDDGAYLATLIVIRTALLKKEGKGISSVIENLKEPLESREVRMKITGGDFSEIGDRAIDYTRRWMEHNAPDMIANTCSAQNGPAVVKDQKIIIVEPNFEGVRVEFEGPVTGWFLLRKSLHDPIMPLNIESQQEGGCRRIADLLRHCLNNVPDVDSSEL</sequence>
<evidence type="ECO:0000256" key="3">
    <source>
        <dbReference type="ARBA" id="ARBA00022553"/>
    </source>
</evidence>
<evidence type="ECO:0000313" key="8">
    <source>
        <dbReference type="Proteomes" id="UP000198817"/>
    </source>
</evidence>
<dbReference type="Proteomes" id="UP000198817">
    <property type="component" value="Unassembled WGS sequence"/>
</dbReference>
<dbReference type="GO" id="GO:0004615">
    <property type="term" value="F:phosphomannomutase activity"/>
    <property type="evidence" value="ECO:0007669"/>
    <property type="project" value="TreeGrafter"/>
</dbReference>
<dbReference type="PANTHER" id="PTHR42946:SF1">
    <property type="entry name" value="PHOSPHOGLUCOMUTASE (ALPHA-D-GLUCOSE-1,6-BISPHOSPHATE-DEPENDENT)"/>
    <property type="match status" value="1"/>
</dbReference>
<dbReference type="PANTHER" id="PTHR42946">
    <property type="entry name" value="PHOSPHOHEXOSE MUTASE"/>
    <property type="match status" value="1"/>
</dbReference>
<dbReference type="RefSeq" id="WP_090471135.1">
    <property type="nucleotide sequence ID" value="NZ_FOWF01000012.1"/>
</dbReference>
<gene>
    <name evidence="7" type="ORF">SAMN05216508_11110</name>
</gene>
<dbReference type="AlphaFoldDB" id="A0A1I7H1C4"/>